<dbReference type="Proteomes" id="UP000189299">
    <property type="component" value="Unassembled WGS sequence"/>
</dbReference>
<evidence type="ECO:0000313" key="19">
    <source>
        <dbReference type="EMBL" id="NMP56978.1"/>
    </source>
</evidence>
<dbReference type="EMBL" id="JABCAG010000001">
    <property type="protein sequence ID" value="NMP56978.1"/>
    <property type="molecule type" value="Genomic_DNA"/>
</dbReference>
<dbReference type="PANTHER" id="PTHR13822">
    <property type="entry name" value="ATP SYNTHASE DELTA/EPSILON CHAIN"/>
    <property type="match status" value="1"/>
</dbReference>
<evidence type="ECO:0000313" key="18">
    <source>
        <dbReference type="EMBL" id="GEL80344.1"/>
    </source>
</evidence>
<evidence type="ECO:0000256" key="11">
    <source>
        <dbReference type="ARBA" id="ARBA00031795"/>
    </source>
</evidence>
<reference evidence="17 27" key="4">
    <citation type="submission" date="2019-07" db="EMBL/GenBank/DDBJ databases">
        <title>antibiotic susceptibility of plant-derived lactic acid bacteria.</title>
        <authorList>
            <person name="Sugiyama M."/>
            <person name="Noda M."/>
        </authorList>
    </citation>
    <scope>NUCLEOTIDE SEQUENCE [LARGE SCALE GENOMIC DNA]</scope>
    <source>
        <strain evidence="17 27">15-1A</strain>
    </source>
</reference>
<dbReference type="GeneID" id="60999939"/>
<keyword evidence="9 12" id="KW-0066">ATP synthesis</keyword>
<dbReference type="Proteomes" id="UP000509460">
    <property type="component" value="Chromosome"/>
</dbReference>
<keyword evidence="5 12" id="KW-0813">Transport</keyword>
<dbReference type="GO" id="GO:0005524">
    <property type="term" value="F:ATP binding"/>
    <property type="evidence" value="ECO:0007669"/>
    <property type="project" value="UniProtKB-UniRule"/>
</dbReference>
<dbReference type="EMBL" id="BJWA01000009">
    <property type="protein sequence ID" value="GEL80344.1"/>
    <property type="molecule type" value="Genomic_DNA"/>
</dbReference>
<evidence type="ECO:0000256" key="5">
    <source>
        <dbReference type="ARBA" id="ARBA00022448"/>
    </source>
</evidence>
<evidence type="ECO:0000313" key="26">
    <source>
        <dbReference type="Proteomes" id="UP000321175"/>
    </source>
</evidence>
<dbReference type="SUPFAM" id="SSF51344">
    <property type="entry name" value="Epsilon subunit of F1F0-ATP synthase N-terminal domain"/>
    <property type="match status" value="1"/>
</dbReference>
<reference evidence="22 25" key="3">
    <citation type="journal article" date="2018" name="Pathog. Dis.">
        <title>Whole-genome sequencing based characterization of antimicrobial resistance in Enterococcus.</title>
        <authorList>
            <person name="Tyson G."/>
        </authorList>
    </citation>
    <scope>NUCLEOTIDE SEQUENCE [LARGE SCALE GENOMIC DNA]</scope>
    <source>
        <strain evidence="22 25">CVM N55263</strain>
    </source>
</reference>
<dbReference type="NCBIfam" id="NF001846">
    <property type="entry name" value="PRK00571.1-3"/>
    <property type="match status" value="1"/>
</dbReference>
<feature type="domain" description="ATP synthase F1 complex delta/epsilon subunit N-terminal" evidence="16">
    <location>
        <begin position="5"/>
        <end position="86"/>
    </location>
</feature>
<evidence type="ECO:0000256" key="10">
    <source>
        <dbReference type="ARBA" id="ARBA00030215"/>
    </source>
</evidence>
<dbReference type="STRING" id="53346.A5802_001694"/>
<dbReference type="EMBL" id="NGMS01000001">
    <property type="protein sequence ID" value="OTP27956.1"/>
    <property type="molecule type" value="Genomic_DNA"/>
</dbReference>
<comment type="subunit">
    <text evidence="12 13">F-type ATPases have 2 components, CF(1) - the catalytic core - and CF(0) - the membrane proton channel. CF(1) has five subunits: alpha(3), beta(3), gamma(1), delta(1), epsilon(1). CF(0) has three main subunits: a, b and c.</text>
</comment>
<keyword evidence="12" id="KW-0375">Hydrogen ion transport</keyword>
<feature type="domain" description="ATP synthase epsilon subunit C-terminal" evidence="15">
    <location>
        <begin position="91"/>
        <end position="138"/>
    </location>
</feature>
<feature type="coiled-coil region" evidence="14">
    <location>
        <begin position="94"/>
        <end position="121"/>
    </location>
</feature>
<dbReference type="InterPro" id="IPR020547">
    <property type="entry name" value="ATP_synth_F1_esu_C"/>
</dbReference>
<evidence type="ECO:0000256" key="4">
    <source>
        <dbReference type="ARBA" id="ARBA00014480"/>
    </source>
</evidence>
<dbReference type="Proteomes" id="UP000195024">
    <property type="component" value="Unassembled WGS sequence"/>
</dbReference>
<keyword evidence="7 12" id="KW-0472">Membrane</keyword>
<dbReference type="Pfam" id="PF00401">
    <property type="entry name" value="ATP-synt_DE"/>
    <property type="match status" value="1"/>
</dbReference>
<reference evidence="18 26" key="5">
    <citation type="submission" date="2019-07" db="EMBL/GenBank/DDBJ databases">
        <title>Whole genome shotgun sequence of Enterococcus mundtii NBRC 100490.</title>
        <authorList>
            <person name="Hosoyama A."/>
            <person name="Uohara A."/>
            <person name="Ohji S."/>
            <person name="Ichikawa N."/>
        </authorList>
    </citation>
    <scope>NUCLEOTIDE SEQUENCE [LARGE SCALE GENOMIC DNA]</scope>
    <source>
        <strain evidence="18 26">NBRC 100490</strain>
    </source>
</reference>
<evidence type="ECO:0000313" key="23">
    <source>
        <dbReference type="Proteomes" id="UP000189299"/>
    </source>
</evidence>
<dbReference type="Proteomes" id="UP000321175">
    <property type="component" value="Unassembled WGS sequence"/>
</dbReference>
<organism evidence="21 24">
    <name type="scientific">Enterococcus mundtii</name>
    <dbReference type="NCBI Taxonomy" id="53346"/>
    <lineage>
        <taxon>Bacteria</taxon>
        <taxon>Bacillati</taxon>
        <taxon>Bacillota</taxon>
        <taxon>Bacilli</taxon>
        <taxon>Lactobacillales</taxon>
        <taxon>Enterococcaceae</taxon>
        <taxon>Enterococcus</taxon>
    </lineage>
</organism>
<dbReference type="EMBL" id="AP019810">
    <property type="protein sequence ID" value="BBM13878.1"/>
    <property type="molecule type" value="Genomic_DNA"/>
</dbReference>
<dbReference type="InterPro" id="IPR036794">
    <property type="entry name" value="ATP_F1_dsu/esu_C_sf"/>
</dbReference>
<dbReference type="GO" id="GO:0046933">
    <property type="term" value="F:proton-transporting ATP synthase activity, rotational mechanism"/>
    <property type="evidence" value="ECO:0007669"/>
    <property type="project" value="UniProtKB-UniRule"/>
</dbReference>
<gene>
    <name evidence="12 17" type="primary">atpC</name>
    <name evidence="21" type="ORF">A5802_001694</name>
    <name evidence="20" type="ORF">BTN92_00790</name>
    <name evidence="22" type="ORF">CUS89_08215</name>
    <name evidence="17" type="ORF">EM151A_0639</name>
    <name evidence="18" type="ORF">EMU01_14880</name>
    <name evidence="19" type="ORF">HI921_00635</name>
</gene>
<evidence type="ECO:0000256" key="9">
    <source>
        <dbReference type="ARBA" id="ARBA00023310"/>
    </source>
</evidence>
<dbReference type="AlphaFoldDB" id="A0A1A6GBP6"/>
<dbReference type="GO" id="GO:0005886">
    <property type="term" value="C:plasma membrane"/>
    <property type="evidence" value="ECO:0007669"/>
    <property type="project" value="UniProtKB-SubCell"/>
</dbReference>
<evidence type="ECO:0000313" key="21">
    <source>
        <dbReference type="EMBL" id="OTP27956.1"/>
    </source>
</evidence>
<keyword evidence="12" id="KW-1003">Cell membrane</keyword>
<dbReference type="EMBL" id="PUAP01000026">
    <property type="protein sequence ID" value="PQF23091.1"/>
    <property type="molecule type" value="Genomic_DNA"/>
</dbReference>
<dbReference type="EMBL" id="MSTR01000001">
    <property type="protein sequence ID" value="ONN44703.1"/>
    <property type="molecule type" value="Genomic_DNA"/>
</dbReference>
<dbReference type="Pfam" id="PF02823">
    <property type="entry name" value="ATP-synt_DE_N"/>
    <property type="match status" value="1"/>
</dbReference>
<keyword evidence="26" id="KW-1185">Reference proteome</keyword>
<dbReference type="Gene3D" id="2.60.15.10">
    <property type="entry name" value="F0F1 ATP synthase delta/epsilon subunit, N-terminal"/>
    <property type="match status" value="1"/>
</dbReference>
<protein>
    <recommendedName>
        <fullName evidence="4 12">ATP synthase epsilon chain</fullName>
    </recommendedName>
    <alternativeName>
        <fullName evidence="11 12">ATP synthase F1 sector epsilon subunit</fullName>
    </alternativeName>
    <alternativeName>
        <fullName evidence="10 12">F-ATPase epsilon subunit</fullName>
    </alternativeName>
</protein>
<dbReference type="InterPro" id="IPR001469">
    <property type="entry name" value="ATP_synth_F1_dsu/esu"/>
</dbReference>
<evidence type="ECO:0000256" key="8">
    <source>
        <dbReference type="ARBA" id="ARBA00023196"/>
    </source>
</evidence>
<dbReference type="HAMAP" id="MF_00530">
    <property type="entry name" value="ATP_synth_epsil_bac"/>
    <property type="match status" value="1"/>
</dbReference>
<dbReference type="OrthoDB" id="9804110at2"/>
<evidence type="ECO:0000313" key="25">
    <source>
        <dbReference type="Proteomes" id="UP000237934"/>
    </source>
</evidence>
<dbReference type="Gene3D" id="1.20.5.440">
    <property type="entry name" value="ATP synthase delta/epsilon subunit, C-terminal domain"/>
    <property type="match status" value="1"/>
</dbReference>
<evidence type="ECO:0000256" key="2">
    <source>
        <dbReference type="ARBA" id="ARBA00004202"/>
    </source>
</evidence>
<evidence type="ECO:0000313" key="22">
    <source>
        <dbReference type="EMBL" id="PQF23091.1"/>
    </source>
</evidence>
<dbReference type="InterPro" id="IPR020546">
    <property type="entry name" value="ATP_synth_F1_dsu/esu_N"/>
</dbReference>
<evidence type="ECO:0000259" key="16">
    <source>
        <dbReference type="Pfam" id="PF02823"/>
    </source>
</evidence>
<dbReference type="RefSeq" id="WP_010734892.1">
    <property type="nucleotide sequence ID" value="NZ_AP019810.1"/>
</dbReference>
<dbReference type="GO" id="GO:0045259">
    <property type="term" value="C:proton-transporting ATP synthase complex"/>
    <property type="evidence" value="ECO:0007669"/>
    <property type="project" value="UniProtKB-KW"/>
</dbReference>
<evidence type="ECO:0000259" key="15">
    <source>
        <dbReference type="Pfam" id="PF00401"/>
    </source>
</evidence>
<name>A0A1A6GBP6_ENTMU</name>
<evidence type="ECO:0000313" key="20">
    <source>
        <dbReference type="EMBL" id="ONN44703.1"/>
    </source>
</evidence>
<evidence type="ECO:0000313" key="28">
    <source>
        <dbReference type="Proteomes" id="UP000557857"/>
    </source>
</evidence>
<evidence type="ECO:0000256" key="1">
    <source>
        <dbReference type="ARBA" id="ARBA00003543"/>
    </source>
</evidence>
<evidence type="ECO:0000256" key="6">
    <source>
        <dbReference type="ARBA" id="ARBA00023065"/>
    </source>
</evidence>
<dbReference type="Proteomes" id="UP000557857">
    <property type="component" value="Unassembled WGS sequence"/>
</dbReference>
<evidence type="ECO:0000256" key="14">
    <source>
        <dbReference type="SAM" id="Coils"/>
    </source>
</evidence>
<dbReference type="NCBIfam" id="TIGR01216">
    <property type="entry name" value="ATP_synt_epsi"/>
    <property type="match status" value="1"/>
</dbReference>
<proteinExistence type="inferred from homology"/>
<evidence type="ECO:0000256" key="3">
    <source>
        <dbReference type="ARBA" id="ARBA00005712"/>
    </source>
</evidence>
<dbReference type="PANTHER" id="PTHR13822:SF10">
    <property type="entry name" value="ATP SYNTHASE EPSILON CHAIN, CHLOROPLASTIC"/>
    <property type="match status" value="1"/>
</dbReference>
<reference evidence="21 24" key="2">
    <citation type="submission" date="2017-05" db="EMBL/GenBank/DDBJ databases">
        <title>The Genome Sequence of Enterococcus mundtii 6B1_DIV0119.</title>
        <authorList>
            <consortium name="The Broad Institute Genomics Platform"/>
            <consortium name="The Broad Institute Genomic Center for Infectious Diseases"/>
            <person name="Earl A."/>
            <person name="Manson A."/>
            <person name="Schwartman J."/>
            <person name="Gilmore M."/>
            <person name="Abouelleil A."/>
            <person name="Cao P."/>
            <person name="Chapman S."/>
            <person name="Cusick C."/>
            <person name="Shea T."/>
            <person name="Young S."/>
            <person name="Neafsey D."/>
            <person name="Nusbaum C."/>
            <person name="Birren B."/>
        </authorList>
    </citation>
    <scope>NUCLEOTIDE SEQUENCE [LARGE SCALE GENOMIC DNA]</scope>
    <source>
        <strain evidence="21 24">6B1_DIV0119</strain>
    </source>
</reference>
<evidence type="ECO:0000313" key="27">
    <source>
        <dbReference type="Proteomes" id="UP000509460"/>
    </source>
</evidence>
<dbReference type="SUPFAM" id="SSF46604">
    <property type="entry name" value="Epsilon subunit of F1F0-ATP synthase C-terminal domain"/>
    <property type="match status" value="1"/>
</dbReference>
<keyword evidence="14" id="KW-0175">Coiled coil</keyword>
<dbReference type="Proteomes" id="UP000237934">
    <property type="component" value="Unassembled WGS sequence"/>
</dbReference>
<comment type="subcellular location">
    <subcellularLocation>
        <location evidence="2 12">Cell membrane</location>
        <topology evidence="2 12">Peripheral membrane protein</topology>
    </subcellularLocation>
</comment>
<reference evidence="20 23" key="1">
    <citation type="submission" date="2016-12" db="EMBL/GenBank/DDBJ databases">
        <authorList>
            <person name="Song W.-J."/>
            <person name="Kurnit D.M."/>
        </authorList>
    </citation>
    <scope>NUCLEOTIDE SEQUENCE [LARGE SCALE GENOMIC DNA]</scope>
    <source>
        <strain evidence="20 23">CGB1038-1_S1</strain>
    </source>
</reference>
<sequence>MDQYLTVNVVTPDGLVYDHHAAIVVARTTAGELGILPQHAPIIVPLTIDEVRVKRTDSDTHVDWIAVNGGIMEVRDNLVSIVADSAERERDIDVTRAERAKQRAERQIEEAKQKEDKNELKRATVALHRAVNRINVSKHK</sequence>
<evidence type="ECO:0000313" key="24">
    <source>
        <dbReference type="Proteomes" id="UP000195024"/>
    </source>
</evidence>
<keyword evidence="8 12" id="KW-0139">CF(1)</keyword>
<dbReference type="CDD" id="cd12152">
    <property type="entry name" value="F1-ATPase_delta"/>
    <property type="match status" value="1"/>
</dbReference>
<reference evidence="19 28" key="6">
    <citation type="submission" date="2020-04" db="EMBL/GenBank/DDBJ databases">
        <authorList>
            <person name="Abaymova A."/>
            <person name="Teymurazov M."/>
            <person name="Tazyna O."/>
            <person name="Chatushin Y."/>
            <person name="Svetoch E."/>
            <person name="Pereligyn V."/>
            <person name="Pohylenko V."/>
            <person name="Platonov M."/>
            <person name="Kartsev N."/>
            <person name="Skryabin Y."/>
            <person name="Sizova A."/>
            <person name="Solomentsev V."/>
            <person name="Kislichkina A."/>
            <person name="Bogun A."/>
        </authorList>
    </citation>
    <scope>NUCLEOTIDE SEQUENCE [LARGE SCALE GENOMIC DNA]</scope>
    <source>
        <strain evidence="19">SCPM-O-B-8398</strain>
        <strain evidence="28">SCPM-O-B-8398 (E28)</strain>
    </source>
</reference>
<evidence type="ECO:0000256" key="7">
    <source>
        <dbReference type="ARBA" id="ARBA00023136"/>
    </source>
</evidence>
<comment type="similarity">
    <text evidence="3 12 13">Belongs to the ATPase epsilon chain family.</text>
</comment>
<keyword evidence="6 12" id="KW-0406">Ion transport</keyword>
<evidence type="ECO:0000313" key="17">
    <source>
        <dbReference type="EMBL" id="BBM13878.1"/>
    </source>
</evidence>
<comment type="function">
    <text evidence="1 12">Produces ATP from ADP in the presence of a proton gradient across the membrane.</text>
</comment>
<evidence type="ECO:0000256" key="12">
    <source>
        <dbReference type="HAMAP-Rule" id="MF_00530"/>
    </source>
</evidence>
<accession>A0A1A6GBP6</accession>
<dbReference type="InterPro" id="IPR036771">
    <property type="entry name" value="ATPsynth_dsu/esu_N"/>
</dbReference>
<evidence type="ECO:0000256" key="13">
    <source>
        <dbReference type="RuleBase" id="RU003656"/>
    </source>
</evidence>